<evidence type="ECO:0000256" key="1">
    <source>
        <dbReference type="SAM" id="Coils"/>
    </source>
</evidence>
<evidence type="ECO:0000313" key="2">
    <source>
        <dbReference type="EMBL" id="DAE28205.1"/>
    </source>
</evidence>
<feature type="coiled-coil region" evidence="1">
    <location>
        <begin position="109"/>
        <end position="143"/>
    </location>
</feature>
<name>A0A8S5RAX1_9VIRU</name>
<reference evidence="2" key="1">
    <citation type="journal article" date="2021" name="Proc. Natl. Acad. Sci. U.S.A.">
        <title>A Catalog of Tens of Thousands of Viruses from Human Metagenomes Reveals Hidden Associations with Chronic Diseases.</title>
        <authorList>
            <person name="Tisza M.J."/>
            <person name="Buck C.B."/>
        </authorList>
    </citation>
    <scope>NUCLEOTIDE SEQUENCE</scope>
    <source>
        <strain evidence="2">CtQcs9</strain>
    </source>
</reference>
<sequence length="150" mass="17446">MDNLLNNLVKKLLVEGSAEFSKDGLNIKAFYDNGCLNIKTTFKSPKEDDKTEKLLNSFEDYVKSLSDELFIELVESFEEGRLKELQDKLDTKQFDLVTEAISEFMANLKQIAHSKVKEIDKDIKDLEEELTELIENRDSYIHVINKEFLF</sequence>
<protein>
    <submittedName>
        <fullName evidence="2">Uncharacterized protein</fullName>
    </submittedName>
</protein>
<organism evidence="2">
    <name type="scientific">virus sp. ctQcs9</name>
    <dbReference type="NCBI Taxonomy" id="2825816"/>
    <lineage>
        <taxon>Viruses</taxon>
    </lineage>
</organism>
<accession>A0A8S5RAX1</accession>
<proteinExistence type="predicted"/>
<keyword evidence="1" id="KW-0175">Coiled coil</keyword>
<dbReference type="EMBL" id="BK059082">
    <property type="protein sequence ID" value="DAE28205.1"/>
    <property type="molecule type" value="Genomic_DNA"/>
</dbReference>